<proteinExistence type="predicted"/>
<gene>
    <name evidence="3" type="ORF">CITCOLO1_LOCUS11597</name>
</gene>
<feature type="transmembrane region" description="Helical" evidence="1">
    <location>
        <begin position="77"/>
        <end position="99"/>
    </location>
</feature>
<dbReference type="EMBL" id="OZ021738">
    <property type="protein sequence ID" value="CAK9319589.1"/>
    <property type="molecule type" value="Genomic_DNA"/>
</dbReference>
<name>A0ABP0YGF5_9ROSI</name>
<keyword evidence="2" id="KW-0732">Signal</keyword>
<feature type="signal peptide" evidence="2">
    <location>
        <begin position="1"/>
        <end position="18"/>
    </location>
</feature>
<organism evidence="3 4">
    <name type="scientific">Citrullus colocynthis</name>
    <name type="common">colocynth</name>
    <dbReference type="NCBI Taxonomy" id="252529"/>
    <lineage>
        <taxon>Eukaryota</taxon>
        <taxon>Viridiplantae</taxon>
        <taxon>Streptophyta</taxon>
        <taxon>Embryophyta</taxon>
        <taxon>Tracheophyta</taxon>
        <taxon>Spermatophyta</taxon>
        <taxon>Magnoliopsida</taxon>
        <taxon>eudicotyledons</taxon>
        <taxon>Gunneridae</taxon>
        <taxon>Pentapetalae</taxon>
        <taxon>rosids</taxon>
        <taxon>fabids</taxon>
        <taxon>Cucurbitales</taxon>
        <taxon>Cucurbitaceae</taxon>
        <taxon>Benincaseae</taxon>
        <taxon>Citrullus</taxon>
    </lineage>
</organism>
<dbReference type="Proteomes" id="UP001642487">
    <property type="component" value="Chromosome 4"/>
</dbReference>
<evidence type="ECO:0000313" key="4">
    <source>
        <dbReference type="Proteomes" id="UP001642487"/>
    </source>
</evidence>
<evidence type="ECO:0000313" key="3">
    <source>
        <dbReference type="EMBL" id="CAK9319589.1"/>
    </source>
</evidence>
<keyword evidence="1" id="KW-0812">Transmembrane</keyword>
<evidence type="ECO:0000256" key="2">
    <source>
        <dbReference type="SAM" id="SignalP"/>
    </source>
</evidence>
<reference evidence="3 4" key="1">
    <citation type="submission" date="2024-03" db="EMBL/GenBank/DDBJ databases">
        <authorList>
            <person name="Gkanogiannis A."/>
            <person name="Becerra Lopez-Lavalle L."/>
        </authorList>
    </citation>
    <scope>NUCLEOTIDE SEQUENCE [LARGE SCALE GENOMIC DNA]</scope>
</reference>
<keyword evidence="1" id="KW-0472">Membrane</keyword>
<evidence type="ECO:0000256" key="1">
    <source>
        <dbReference type="SAM" id="Phobius"/>
    </source>
</evidence>
<keyword evidence="4" id="KW-1185">Reference proteome</keyword>
<sequence>MPIAIGLYFVWFGVSSVATTCDVRGSNATSVLKIVSRTAHSFSDLVVDHHSAAHYHQLSTLLVDLDRPLAKKVVDAVFGWFWVIFFCCFGILVCFWIVFEESLSIGPRLCLPMLH</sequence>
<protein>
    <submittedName>
        <fullName evidence="3">Uncharacterized protein</fullName>
    </submittedName>
</protein>
<keyword evidence="1" id="KW-1133">Transmembrane helix</keyword>
<feature type="chain" id="PRO_5047517349" evidence="2">
    <location>
        <begin position="19"/>
        <end position="115"/>
    </location>
</feature>
<accession>A0ABP0YGF5</accession>